<proteinExistence type="predicted"/>
<feature type="signal peptide" evidence="1">
    <location>
        <begin position="1"/>
        <end position="22"/>
    </location>
</feature>
<protein>
    <submittedName>
        <fullName evidence="2">Uncharacterized protein</fullName>
    </submittedName>
</protein>
<sequence>MKKTFILLMIPFLLFSLGFSNPIDENKRSESNTTTDTDMNALNKLGYDTVLQMLNQQEENFESGRVMENSSLSKLTETDEAVLLYTAMVEIDKLQLLDFHFSIEELSVDLDKDGVMLIKAYITRNFVFQGDEESFETGLGDDITLKIKEDTNNVINSEKTDLENVAVMDSSANKSEITSIEDFVSKYKEEVAKDNSYSINSSEEEVIVDNELS</sequence>
<keyword evidence="3" id="KW-1185">Reference proteome</keyword>
<evidence type="ECO:0000313" key="2">
    <source>
        <dbReference type="EMBL" id="MDY0409563.1"/>
    </source>
</evidence>
<dbReference type="RefSeq" id="WP_320380357.1">
    <property type="nucleotide sequence ID" value="NZ_JAWDIQ010000002.1"/>
</dbReference>
<accession>A0ABU5CT54</accession>
<name>A0ABU5CT54_9BACI</name>
<dbReference type="Proteomes" id="UP001275315">
    <property type="component" value="Unassembled WGS sequence"/>
</dbReference>
<dbReference type="EMBL" id="JAWDIQ010000002">
    <property type="protein sequence ID" value="MDY0409563.1"/>
    <property type="molecule type" value="Genomic_DNA"/>
</dbReference>
<evidence type="ECO:0000256" key="1">
    <source>
        <dbReference type="SAM" id="SignalP"/>
    </source>
</evidence>
<feature type="chain" id="PRO_5046866004" evidence="1">
    <location>
        <begin position="23"/>
        <end position="213"/>
    </location>
</feature>
<gene>
    <name evidence="2" type="ORF">RWD45_14475</name>
</gene>
<evidence type="ECO:0000313" key="3">
    <source>
        <dbReference type="Proteomes" id="UP001275315"/>
    </source>
</evidence>
<keyword evidence="1" id="KW-0732">Signal</keyword>
<organism evidence="2 3">
    <name type="scientific">Paracerasibacillus soli</name>
    <dbReference type="NCBI Taxonomy" id="480284"/>
    <lineage>
        <taxon>Bacteria</taxon>
        <taxon>Bacillati</taxon>
        <taxon>Bacillota</taxon>
        <taxon>Bacilli</taxon>
        <taxon>Bacillales</taxon>
        <taxon>Bacillaceae</taxon>
        <taxon>Paracerasibacillus</taxon>
    </lineage>
</organism>
<reference evidence="2 3" key="1">
    <citation type="submission" date="2023-10" db="EMBL/GenBank/DDBJ databases">
        <title>Virgibacillus soli CC-YMP-6 genome.</title>
        <authorList>
            <person name="Miliotis G."/>
            <person name="Sengupta P."/>
            <person name="Hameed A."/>
            <person name="Chuvochina M."/>
            <person name="Mcdonagh F."/>
            <person name="Simpson A.C."/>
            <person name="Singh N.K."/>
            <person name="Rekha P.D."/>
            <person name="Raman K."/>
            <person name="Hugenholtz P."/>
            <person name="Venkateswaran K."/>
        </authorList>
    </citation>
    <scope>NUCLEOTIDE SEQUENCE [LARGE SCALE GENOMIC DNA]</scope>
    <source>
        <strain evidence="2 3">CC-YMP-6</strain>
    </source>
</reference>
<comment type="caution">
    <text evidence="2">The sequence shown here is derived from an EMBL/GenBank/DDBJ whole genome shotgun (WGS) entry which is preliminary data.</text>
</comment>